<keyword evidence="5" id="KW-0413">Isomerase</keyword>
<dbReference type="PROSITE" id="PS00166">
    <property type="entry name" value="ENOYL_COA_HYDRATASE"/>
    <property type="match status" value="1"/>
</dbReference>
<dbReference type="RefSeq" id="WP_246911194.1">
    <property type="nucleotide sequence ID" value="NZ_JALJRB010000018.1"/>
</dbReference>
<reference evidence="7" key="1">
    <citation type="submission" date="2022-04" db="EMBL/GenBank/DDBJ databases">
        <title>Desulfatitalea alkaliphila sp. nov., a novel anaerobic sulfate-reducing bacterium isolated from terrestrial mud volcano, Taman Peninsula, Russia.</title>
        <authorList>
            <person name="Khomyakova M.A."/>
            <person name="Merkel A.Y."/>
            <person name="Slobodkin A.I."/>
        </authorList>
    </citation>
    <scope>NUCLEOTIDE SEQUENCE</scope>
    <source>
        <strain evidence="7">M08but</strain>
    </source>
</reference>
<evidence type="ECO:0000256" key="5">
    <source>
        <dbReference type="ARBA" id="ARBA00023235"/>
    </source>
</evidence>
<dbReference type="Gene3D" id="1.10.12.10">
    <property type="entry name" value="Lyase 2-enoyl-coa Hydratase, Chain A, domain 2"/>
    <property type="match status" value="1"/>
</dbReference>
<dbReference type="InterPro" id="IPR045002">
    <property type="entry name" value="Ech1-like"/>
</dbReference>
<dbReference type="AlphaFoldDB" id="A0AA41R5M3"/>
<dbReference type="SUPFAM" id="SSF52096">
    <property type="entry name" value="ClpP/crotonase"/>
    <property type="match status" value="1"/>
</dbReference>
<proteinExistence type="inferred from homology"/>
<name>A0AA41R5M3_9BACT</name>
<accession>A0AA41R5M3</accession>
<evidence type="ECO:0000313" key="8">
    <source>
        <dbReference type="Proteomes" id="UP001165427"/>
    </source>
</evidence>
<dbReference type="Pfam" id="PF00378">
    <property type="entry name" value="ECH_1"/>
    <property type="match status" value="1"/>
</dbReference>
<dbReference type="EMBL" id="JALJRB010000018">
    <property type="protein sequence ID" value="MCJ8501873.1"/>
    <property type="molecule type" value="Genomic_DNA"/>
</dbReference>
<organism evidence="7 8">
    <name type="scientific">Desulfatitalea alkaliphila</name>
    <dbReference type="NCBI Taxonomy" id="2929485"/>
    <lineage>
        <taxon>Bacteria</taxon>
        <taxon>Pseudomonadati</taxon>
        <taxon>Thermodesulfobacteriota</taxon>
        <taxon>Desulfobacteria</taxon>
        <taxon>Desulfobacterales</taxon>
        <taxon>Desulfosarcinaceae</taxon>
        <taxon>Desulfatitalea</taxon>
    </lineage>
</organism>
<evidence type="ECO:0000256" key="3">
    <source>
        <dbReference type="ARBA" id="ARBA00022832"/>
    </source>
</evidence>
<keyword evidence="8" id="KW-1185">Reference proteome</keyword>
<comment type="caution">
    <text evidence="7">The sequence shown here is derived from an EMBL/GenBank/DDBJ whole genome shotgun (WGS) entry which is preliminary data.</text>
</comment>
<dbReference type="Gene3D" id="3.90.226.10">
    <property type="entry name" value="2-enoyl-CoA Hydratase, Chain A, domain 1"/>
    <property type="match status" value="1"/>
</dbReference>
<evidence type="ECO:0000256" key="2">
    <source>
        <dbReference type="ARBA" id="ARBA00005254"/>
    </source>
</evidence>
<dbReference type="InterPro" id="IPR018376">
    <property type="entry name" value="Enoyl-CoA_hyd/isom_CS"/>
</dbReference>
<evidence type="ECO:0000256" key="6">
    <source>
        <dbReference type="RuleBase" id="RU003707"/>
    </source>
</evidence>
<keyword evidence="3" id="KW-0276">Fatty acid metabolism</keyword>
<comment type="similarity">
    <text evidence="2 6">Belongs to the enoyl-CoA hydratase/isomerase family.</text>
</comment>
<comment type="pathway">
    <text evidence="1">Lipid metabolism; fatty acid beta-oxidation.</text>
</comment>
<dbReference type="CDD" id="cd06558">
    <property type="entry name" value="crotonase-like"/>
    <property type="match status" value="1"/>
</dbReference>
<dbReference type="Proteomes" id="UP001165427">
    <property type="component" value="Unassembled WGS sequence"/>
</dbReference>
<dbReference type="GO" id="GO:0006631">
    <property type="term" value="P:fatty acid metabolic process"/>
    <property type="evidence" value="ECO:0007669"/>
    <property type="project" value="UniProtKB-KW"/>
</dbReference>
<dbReference type="PANTHER" id="PTHR43149:SF1">
    <property type="entry name" value="DELTA(3,5)-DELTA(2,4)-DIENOYL-COA ISOMERASE, MITOCHONDRIAL"/>
    <property type="match status" value="1"/>
</dbReference>
<protein>
    <submittedName>
        <fullName evidence="7">Crotonase/enoyl-CoA hydratase family protein</fullName>
    </submittedName>
</protein>
<dbReference type="GO" id="GO:0016853">
    <property type="term" value="F:isomerase activity"/>
    <property type="evidence" value="ECO:0007669"/>
    <property type="project" value="UniProtKB-KW"/>
</dbReference>
<dbReference type="InterPro" id="IPR014748">
    <property type="entry name" value="Enoyl-CoA_hydra_C"/>
</dbReference>
<dbReference type="InterPro" id="IPR029045">
    <property type="entry name" value="ClpP/crotonase-like_dom_sf"/>
</dbReference>
<dbReference type="PANTHER" id="PTHR43149">
    <property type="entry name" value="ENOYL-COA HYDRATASE"/>
    <property type="match status" value="1"/>
</dbReference>
<evidence type="ECO:0000256" key="1">
    <source>
        <dbReference type="ARBA" id="ARBA00005005"/>
    </source>
</evidence>
<evidence type="ECO:0000256" key="4">
    <source>
        <dbReference type="ARBA" id="ARBA00023098"/>
    </source>
</evidence>
<dbReference type="InterPro" id="IPR001753">
    <property type="entry name" value="Enoyl-CoA_hydra/iso"/>
</dbReference>
<gene>
    <name evidence="7" type="ORF">MRX98_14915</name>
</gene>
<keyword evidence="4" id="KW-0443">Lipid metabolism</keyword>
<evidence type="ECO:0000313" key="7">
    <source>
        <dbReference type="EMBL" id="MCJ8501873.1"/>
    </source>
</evidence>
<dbReference type="NCBIfam" id="NF005699">
    <property type="entry name" value="PRK07509.1"/>
    <property type="match status" value="1"/>
</dbReference>
<sequence length="266" mass="28509">MSELVKITIENHVADVRLNRPDKYNALNPAMFQAIIEAGQALAQDTRVRAVVLSGEGRGFCAGLDFQGFVEMGQSGGLSLMDNQPGQIANNAQLPGMVWKQVPVPVIAALHGVAFGGGLQIALGADIRLAAPDTRLSVMEIKWGIIPDMSATQTLRDLVRLDVAKELTFSGRIVEAVEAAQLGLITRISDDPLAEAHQMAELYAAKNPNAIAAAKRLFETAWHADAAEGLQLEASLQRSLMGTANQIEAATANFEKRAPRFADREG</sequence>